<name>K3WRK1_GLOUD</name>
<dbReference type="EnsemblProtists" id="PYU1_T007595">
    <property type="protein sequence ID" value="PYU1_T007595"/>
    <property type="gene ID" value="PYU1_G007579"/>
</dbReference>
<dbReference type="OMA" id="TNAADAW"/>
<feature type="compositionally biased region" description="Basic residues" evidence="3">
    <location>
        <begin position="57"/>
        <end position="73"/>
    </location>
</feature>
<dbReference type="eggNOG" id="KOG0118">
    <property type="taxonomic scope" value="Eukaryota"/>
</dbReference>
<dbReference type="InterPro" id="IPR000504">
    <property type="entry name" value="RRM_dom"/>
</dbReference>
<dbReference type="PANTHER" id="PTHR23003:SF3">
    <property type="entry name" value="FI21236P1-RELATED"/>
    <property type="match status" value="1"/>
</dbReference>
<dbReference type="Pfam" id="PF00076">
    <property type="entry name" value="RRM_1"/>
    <property type="match status" value="4"/>
</dbReference>
<evidence type="ECO:0000256" key="3">
    <source>
        <dbReference type="SAM" id="MobiDB-lite"/>
    </source>
</evidence>
<evidence type="ECO:0000256" key="2">
    <source>
        <dbReference type="PROSITE-ProRule" id="PRU00176"/>
    </source>
</evidence>
<reference evidence="6" key="1">
    <citation type="journal article" date="2010" name="Genome Biol.">
        <title>Genome sequence of the necrotrophic plant pathogen Pythium ultimum reveals original pathogenicity mechanisms and effector repertoire.</title>
        <authorList>
            <person name="Levesque C.A."/>
            <person name="Brouwer H."/>
            <person name="Cano L."/>
            <person name="Hamilton J.P."/>
            <person name="Holt C."/>
            <person name="Huitema E."/>
            <person name="Raffaele S."/>
            <person name="Robideau G.P."/>
            <person name="Thines M."/>
            <person name="Win J."/>
            <person name="Zerillo M.M."/>
            <person name="Beakes G.W."/>
            <person name="Boore J.L."/>
            <person name="Busam D."/>
            <person name="Dumas B."/>
            <person name="Ferriera S."/>
            <person name="Fuerstenberg S.I."/>
            <person name="Gachon C.M."/>
            <person name="Gaulin E."/>
            <person name="Govers F."/>
            <person name="Grenville-Briggs L."/>
            <person name="Horner N."/>
            <person name="Hostetler J."/>
            <person name="Jiang R.H."/>
            <person name="Johnson J."/>
            <person name="Krajaejun T."/>
            <person name="Lin H."/>
            <person name="Meijer H.J."/>
            <person name="Moore B."/>
            <person name="Morris P."/>
            <person name="Phuntmart V."/>
            <person name="Puiu D."/>
            <person name="Shetty J."/>
            <person name="Stajich J.E."/>
            <person name="Tripathy S."/>
            <person name="Wawra S."/>
            <person name="van West P."/>
            <person name="Whitty B.R."/>
            <person name="Coutinho P.M."/>
            <person name="Henrissat B."/>
            <person name="Martin F."/>
            <person name="Thomas P.D."/>
            <person name="Tyler B.M."/>
            <person name="De Vries R.P."/>
            <person name="Kamoun S."/>
            <person name="Yandell M."/>
            <person name="Tisserat N."/>
            <person name="Buell C.R."/>
        </authorList>
    </citation>
    <scope>NUCLEOTIDE SEQUENCE</scope>
    <source>
        <strain evidence="6">DAOM:BR144</strain>
    </source>
</reference>
<dbReference type="VEuPathDB" id="FungiDB:PYU1_G007579"/>
<dbReference type="GO" id="GO:0005737">
    <property type="term" value="C:cytoplasm"/>
    <property type="evidence" value="ECO:0007669"/>
    <property type="project" value="TreeGrafter"/>
</dbReference>
<evidence type="ECO:0000256" key="1">
    <source>
        <dbReference type="ARBA" id="ARBA00022884"/>
    </source>
</evidence>
<proteinExistence type="predicted"/>
<feature type="compositionally biased region" description="Basic and acidic residues" evidence="3">
    <location>
        <begin position="1"/>
        <end position="10"/>
    </location>
</feature>
<dbReference type="GO" id="GO:0003729">
    <property type="term" value="F:mRNA binding"/>
    <property type="evidence" value="ECO:0007669"/>
    <property type="project" value="TreeGrafter"/>
</dbReference>
<reference evidence="5" key="3">
    <citation type="submission" date="2015-02" db="UniProtKB">
        <authorList>
            <consortium name="EnsemblProtists"/>
        </authorList>
    </citation>
    <scope>IDENTIFICATION</scope>
    <source>
        <strain evidence="5">DAOM BR144</strain>
    </source>
</reference>
<dbReference type="PROSITE" id="PS50102">
    <property type="entry name" value="RRM"/>
    <property type="match status" value="3"/>
</dbReference>
<dbReference type="InterPro" id="IPR050374">
    <property type="entry name" value="RRT5_SRSF_SR"/>
</dbReference>
<sequence>MADVGVEKKLGMSLDQIADERKHENSSYHDSSSGASPRHGASSAHSSSTNPAAYGDHHHHNNSNSPRGHHSHAGAHNSNSYAGGKSKNTRRADRIASSAPYQSRGPRFGSGSNANEHNPADSGAMRRVYVGNLSWGVTWQMLKDHMRSVGNVEHVDILESNGRSKGCAIVTFAHQTFAQLAVMKLNDTELDGRKIFVRMDREEQFVLQARPSKGCRVYVGNLSWNVKWQDLKDHMKQAGVVVHADGMEITYKSHGSMQLCAHLLEEAGGRSKGCGLVEYGSPEEAQHAIRTLNDSQLDGRMIFVREDREPEGGSISMIAKRTMMSRGGGGGMGGDRFGHGGPPMYPPPTHMHQYPPPHVHQLQEYMHPVPPQYPMGGGDGRQLYIGNLPWETNWQSLKDLFRTVGDVERSEIAEFPDGRSRGFGIVRFYNPQDAWVAIDRFNGAEINGRVIEVRLDRRGQ</sequence>
<evidence type="ECO:0000313" key="5">
    <source>
        <dbReference type="EnsemblProtists" id="PYU1_T007595"/>
    </source>
</evidence>
<dbReference type="PANTHER" id="PTHR23003">
    <property type="entry name" value="RNA RECOGNITION MOTIF RRM DOMAIN CONTAINING PROTEIN"/>
    <property type="match status" value="1"/>
</dbReference>
<keyword evidence="6" id="KW-1185">Reference proteome</keyword>
<dbReference type="InParanoid" id="K3WRK1"/>
<dbReference type="SMART" id="SM00360">
    <property type="entry name" value="RRM"/>
    <property type="match status" value="3"/>
</dbReference>
<organism evidence="5 6">
    <name type="scientific">Globisporangium ultimum (strain ATCC 200006 / CBS 805.95 / DAOM BR144)</name>
    <name type="common">Pythium ultimum</name>
    <dbReference type="NCBI Taxonomy" id="431595"/>
    <lineage>
        <taxon>Eukaryota</taxon>
        <taxon>Sar</taxon>
        <taxon>Stramenopiles</taxon>
        <taxon>Oomycota</taxon>
        <taxon>Peronosporomycetes</taxon>
        <taxon>Pythiales</taxon>
        <taxon>Pythiaceae</taxon>
        <taxon>Globisporangium</taxon>
    </lineage>
</organism>
<dbReference type="EMBL" id="GL376585">
    <property type="status" value="NOT_ANNOTATED_CDS"/>
    <property type="molecule type" value="Genomic_DNA"/>
</dbReference>
<protein>
    <recommendedName>
        <fullName evidence="4">RRM domain-containing protein</fullName>
    </recommendedName>
</protein>
<keyword evidence="1 2" id="KW-0694">RNA-binding</keyword>
<feature type="domain" description="RRM" evidence="4">
    <location>
        <begin position="126"/>
        <end position="202"/>
    </location>
</feature>
<dbReference type="InterPro" id="IPR012677">
    <property type="entry name" value="Nucleotide-bd_a/b_plait_sf"/>
</dbReference>
<feature type="domain" description="RRM" evidence="4">
    <location>
        <begin position="215"/>
        <end position="309"/>
    </location>
</feature>
<dbReference type="AlphaFoldDB" id="K3WRK1"/>
<feature type="compositionally biased region" description="Basic and acidic residues" evidence="3">
    <location>
        <begin position="18"/>
        <end position="27"/>
    </location>
</feature>
<dbReference type="HOGENOM" id="CLU_012062_15_7_1"/>
<feature type="region of interest" description="Disordered" evidence="3">
    <location>
        <begin position="1"/>
        <end position="121"/>
    </location>
</feature>
<accession>K3WRK1</accession>
<dbReference type="STRING" id="431595.K3WRK1"/>
<evidence type="ECO:0000313" key="6">
    <source>
        <dbReference type="Proteomes" id="UP000019132"/>
    </source>
</evidence>
<reference evidence="6" key="2">
    <citation type="submission" date="2010-04" db="EMBL/GenBank/DDBJ databases">
        <authorList>
            <person name="Buell R."/>
            <person name="Hamilton J."/>
            <person name="Hostetler J."/>
        </authorList>
    </citation>
    <scope>NUCLEOTIDE SEQUENCE [LARGE SCALE GENOMIC DNA]</scope>
    <source>
        <strain evidence="6">DAOM:BR144</strain>
    </source>
</reference>
<dbReference type="Proteomes" id="UP000019132">
    <property type="component" value="Unassembled WGS sequence"/>
</dbReference>
<dbReference type="FunFam" id="3.30.70.330:FF:000362">
    <property type="entry name" value="GBP2p Poly(A+) RNA-binding protein"/>
    <property type="match status" value="1"/>
</dbReference>
<dbReference type="SUPFAM" id="SSF54928">
    <property type="entry name" value="RNA-binding domain, RBD"/>
    <property type="match status" value="3"/>
</dbReference>
<dbReference type="InterPro" id="IPR035979">
    <property type="entry name" value="RBD_domain_sf"/>
</dbReference>
<dbReference type="GO" id="GO:0005634">
    <property type="term" value="C:nucleus"/>
    <property type="evidence" value="ECO:0007669"/>
    <property type="project" value="TreeGrafter"/>
</dbReference>
<evidence type="ECO:0000259" key="4">
    <source>
        <dbReference type="PROSITE" id="PS50102"/>
    </source>
</evidence>
<feature type="domain" description="RRM" evidence="4">
    <location>
        <begin position="381"/>
        <end position="458"/>
    </location>
</feature>
<dbReference type="GO" id="GO:1990904">
    <property type="term" value="C:ribonucleoprotein complex"/>
    <property type="evidence" value="ECO:0007669"/>
    <property type="project" value="TreeGrafter"/>
</dbReference>
<dbReference type="Gene3D" id="3.30.70.330">
    <property type="match status" value="3"/>
</dbReference>